<dbReference type="RefSeq" id="WP_188436416.1">
    <property type="nucleotide sequence ID" value="NZ_BMCM01000003.1"/>
</dbReference>
<gene>
    <name evidence="1" type="ORF">GCM10007269_19700</name>
</gene>
<proteinExistence type="predicted"/>
<sequence length="95" mass="10137">MLISGAKKSLLTVSNLVASDDIGATTIEAAAAEVEGYIEPLREMDMNGEIAPLREALMADADTLLVAVRAFNLDNITLTLQNMQKTAVDVDLACR</sequence>
<keyword evidence="2" id="KW-1185">Reference proteome</keyword>
<comment type="caution">
    <text evidence="1">The sequence shown here is derived from an EMBL/GenBank/DDBJ whole genome shotgun (WGS) entry which is preliminary data.</text>
</comment>
<protein>
    <submittedName>
        <fullName evidence="1">Uncharacterized protein</fullName>
    </submittedName>
</protein>
<dbReference type="EMBL" id="BMCM01000003">
    <property type="protein sequence ID" value="GGD76834.1"/>
    <property type="molecule type" value="Genomic_DNA"/>
</dbReference>
<organism evidence="1 2">
    <name type="scientific">Microbacterium murale</name>
    <dbReference type="NCBI Taxonomy" id="1081040"/>
    <lineage>
        <taxon>Bacteria</taxon>
        <taxon>Bacillati</taxon>
        <taxon>Actinomycetota</taxon>
        <taxon>Actinomycetes</taxon>
        <taxon>Micrococcales</taxon>
        <taxon>Microbacteriaceae</taxon>
        <taxon>Microbacterium</taxon>
    </lineage>
</organism>
<name>A0ABQ1RQD4_9MICO</name>
<accession>A0ABQ1RQD4</accession>
<reference evidence="2" key="1">
    <citation type="journal article" date="2019" name="Int. J. Syst. Evol. Microbiol.">
        <title>The Global Catalogue of Microorganisms (GCM) 10K type strain sequencing project: providing services to taxonomists for standard genome sequencing and annotation.</title>
        <authorList>
            <consortium name="The Broad Institute Genomics Platform"/>
            <consortium name="The Broad Institute Genome Sequencing Center for Infectious Disease"/>
            <person name="Wu L."/>
            <person name="Ma J."/>
        </authorList>
    </citation>
    <scope>NUCLEOTIDE SEQUENCE [LARGE SCALE GENOMIC DNA]</scope>
    <source>
        <strain evidence="2">CCM 7640</strain>
    </source>
</reference>
<evidence type="ECO:0000313" key="1">
    <source>
        <dbReference type="EMBL" id="GGD76834.1"/>
    </source>
</evidence>
<dbReference type="Proteomes" id="UP000629365">
    <property type="component" value="Unassembled WGS sequence"/>
</dbReference>
<evidence type="ECO:0000313" key="2">
    <source>
        <dbReference type="Proteomes" id="UP000629365"/>
    </source>
</evidence>